<accession>A0ABQ9MVM5</accession>
<feature type="signal peptide" evidence="6">
    <location>
        <begin position="1"/>
        <end position="24"/>
    </location>
</feature>
<keyword evidence="4" id="KW-0378">Hydrolase</keyword>
<evidence type="ECO:0000256" key="6">
    <source>
        <dbReference type="SAM" id="SignalP"/>
    </source>
</evidence>
<dbReference type="Pfam" id="PF14541">
    <property type="entry name" value="TAXi_C"/>
    <property type="match status" value="1"/>
</dbReference>
<evidence type="ECO:0000313" key="8">
    <source>
        <dbReference type="EMBL" id="KAJ9184349.1"/>
    </source>
</evidence>
<dbReference type="InterPro" id="IPR051708">
    <property type="entry name" value="Plant_Aspart_Prot_A1"/>
</dbReference>
<dbReference type="InterPro" id="IPR032799">
    <property type="entry name" value="TAXi_C"/>
</dbReference>
<dbReference type="PANTHER" id="PTHR47967:SF14">
    <property type="entry name" value="EUKARYOTIC ASPARTYL PROTEASE FAMILY PROTEIN"/>
    <property type="match status" value="1"/>
</dbReference>
<feature type="domain" description="Peptidase A1" evidence="7">
    <location>
        <begin position="91"/>
        <end position="438"/>
    </location>
</feature>
<feature type="chain" id="PRO_5047481430" description="Peptidase A1 domain-containing protein" evidence="6">
    <location>
        <begin position="25"/>
        <end position="447"/>
    </location>
</feature>
<dbReference type="Proteomes" id="UP001174677">
    <property type="component" value="Chromosome 3"/>
</dbReference>
<dbReference type="PROSITE" id="PS51767">
    <property type="entry name" value="PEPTIDASE_A1"/>
    <property type="match status" value="1"/>
</dbReference>
<proteinExistence type="inferred from homology"/>
<dbReference type="Pfam" id="PF14543">
    <property type="entry name" value="TAXi_N"/>
    <property type="match status" value="1"/>
</dbReference>
<keyword evidence="9" id="KW-1185">Reference proteome</keyword>
<evidence type="ECO:0000256" key="3">
    <source>
        <dbReference type="ARBA" id="ARBA00022750"/>
    </source>
</evidence>
<dbReference type="SUPFAM" id="SSF50630">
    <property type="entry name" value="Acid proteases"/>
    <property type="match status" value="1"/>
</dbReference>
<name>A0ABQ9MVM5_HEVBR</name>
<dbReference type="InterPro" id="IPR034161">
    <property type="entry name" value="Pepsin-like_plant"/>
</dbReference>
<gene>
    <name evidence="8" type="ORF">P3X46_004081</name>
</gene>
<comment type="similarity">
    <text evidence="1">Belongs to the peptidase A1 family.</text>
</comment>
<keyword evidence="6" id="KW-0732">Signal</keyword>
<dbReference type="InterPro" id="IPR032861">
    <property type="entry name" value="TAXi_N"/>
</dbReference>
<dbReference type="InterPro" id="IPR021109">
    <property type="entry name" value="Peptidase_aspartic_dom_sf"/>
</dbReference>
<dbReference type="PROSITE" id="PS51257">
    <property type="entry name" value="PROKAR_LIPOPROTEIN"/>
    <property type="match status" value="1"/>
</dbReference>
<evidence type="ECO:0000256" key="4">
    <source>
        <dbReference type="ARBA" id="ARBA00022801"/>
    </source>
</evidence>
<keyword evidence="2" id="KW-0645">Protease</keyword>
<keyword evidence="3" id="KW-0064">Aspartyl protease</keyword>
<evidence type="ECO:0000256" key="5">
    <source>
        <dbReference type="ARBA" id="ARBA00023180"/>
    </source>
</evidence>
<evidence type="ECO:0000256" key="1">
    <source>
        <dbReference type="ARBA" id="ARBA00007447"/>
    </source>
</evidence>
<evidence type="ECO:0000259" key="7">
    <source>
        <dbReference type="PROSITE" id="PS51767"/>
    </source>
</evidence>
<dbReference type="EMBL" id="JARPOI010000003">
    <property type="protein sequence ID" value="KAJ9184349.1"/>
    <property type="molecule type" value="Genomic_DNA"/>
</dbReference>
<organism evidence="8 9">
    <name type="scientific">Hevea brasiliensis</name>
    <name type="common">Para rubber tree</name>
    <name type="synonym">Siphonia brasiliensis</name>
    <dbReference type="NCBI Taxonomy" id="3981"/>
    <lineage>
        <taxon>Eukaryota</taxon>
        <taxon>Viridiplantae</taxon>
        <taxon>Streptophyta</taxon>
        <taxon>Embryophyta</taxon>
        <taxon>Tracheophyta</taxon>
        <taxon>Spermatophyta</taxon>
        <taxon>Magnoliopsida</taxon>
        <taxon>eudicotyledons</taxon>
        <taxon>Gunneridae</taxon>
        <taxon>Pentapetalae</taxon>
        <taxon>rosids</taxon>
        <taxon>fabids</taxon>
        <taxon>Malpighiales</taxon>
        <taxon>Euphorbiaceae</taxon>
        <taxon>Crotonoideae</taxon>
        <taxon>Micrandreae</taxon>
        <taxon>Hevea</taxon>
    </lineage>
</organism>
<evidence type="ECO:0000313" key="9">
    <source>
        <dbReference type="Proteomes" id="UP001174677"/>
    </source>
</evidence>
<comment type="caution">
    <text evidence="8">The sequence shown here is derived from an EMBL/GenBank/DDBJ whole genome shotgun (WGS) entry which is preliminary data.</text>
</comment>
<dbReference type="PANTHER" id="PTHR47967">
    <property type="entry name" value="OS07G0603500 PROTEIN-RELATED"/>
    <property type="match status" value="1"/>
</dbReference>
<protein>
    <recommendedName>
        <fullName evidence="7">Peptidase A1 domain-containing protein</fullName>
    </recommendedName>
</protein>
<dbReference type="Gene3D" id="2.40.70.10">
    <property type="entry name" value="Acid Proteases"/>
    <property type="match status" value="2"/>
</dbReference>
<dbReference type="CDD" id="cd05476">
    <property type="entry name" value="pepsin_A_like_plant"/>
    <property type="match status" value="1"/>
</dbReference>
<evidence type="ECO:0000256" key="2">
    <source>
        <dbReference type="ARBA" id="ARBA00022670"/>
    </source>
</evidence>
<dbReference type="InterPro" id="IPR033121">
    <property type="entry name" value="PEPTIDASE_A1"/>
</dbReference>
<keyword evidence="5" id="KW-0325">Glycoprotein</keyword>
<sequence>MAIHYSRIVLLVFLFATFSISCFTAIVSEAKTKPPKFIINLVNRNSIHFPFHNHQPSIEDKAKFIFENSLVRFGGDTYKTDVIGTENTGLFLVRFYIGNPAITQLAIMDTGSSLPWVQCSPTEYISQHSPIPLLDPLKSSTYASIPCESNSCQYFPDRTCIKNQCYYNMTYVNAQSSIGNAATEQFIFESLDEGMVVVSQVMFGCSAIVQKYIKNGINGVFGLGPENISMARQLGNKFSYCIGDVFDPNYIYNQLILGDGANMDGYATPLGMSEAHYYLNLQGIDIGLNELDIDEGVFRRNVTDQSKLTGVIIDSGTPATWLVDQAYDRFRNEVRRTLARLVLEDMGECVYCFCFKGNMTQELQGFPDVIYHFSDGADLQVGFNGIFYQHNSSIFCMAVFPSSQLSKEHFRYVTIIGVMAQQNYNVGYDLLAKKLYFQSIDCEIYVD</sequence>
<reference evidence="8" key="1">
    <citation type="journal article" date="2023" name="Plant Biotechnol. J.">
        <title>Chromosome-level wild Hevea brasiliensis genome provides new tools for genomic-assisted breeding and valuable loci to elevate rubber yield.</title>
        <authorList>
            <person name="Cheng H."/>
            <person name="Song X."/>
            <person name="Hu Y."/>
            <person name="Wu T."/>
            <person name="Yang Q."/>
            <person name="An Z."/>
            <person name="Feng S."/>
            <person name="Deng Z."/>
            <person name="Wu W."/>
            <person name="Zeng X."/>
            <person name="Tu M."/>
            <person name="Wang X."/>
            <person name="Huang H."/>
        </authorList>
    </citation>
    <scope>NUCLEOTIDE SEQUENCE</scope>
    <source>
        <strain evidence="8">MT/VB/25A 57/8</strain>
    </source>
</reference>